<evidence type="ECO:0000313" key="2">
    <source>
        <dbReference type="EMBL" id="EQB32253.1"/>
    </source>
</evidence>
<comment type="caution">
    <text evidence="2">The sequence shown here is derived from an EMBL/GenBank/DDBJ whole genome shotgun (WGS) entry which is preliminary data.</text>
</comment>
<dbReference type="Proteomes" id="UP000015523">
    <property type="component" value="Unassembled WGS sequence"/>
</dbReference>
<feature type="compositionally biased region" description="Pro residues" evidence="1">
    <location>
        <begin position="16"/>
        <end position="25"/>
    </location>
</feature>
<accession>T0KFS0</accession>
<dbReference type="AlphaFoldDB" id="T0KFS0"/>
<dbReference type="PATRIC" id="fig|1346791.3.peg.2049"/>
<evidence type="ECO:0000313" key="3">
    <source>
        <dbReference type="Proteomes" id="UP000015523"/>
    </source>
</evidence>
<sequence length="240" mass="26920">MDMPTPSGDTVFGKPFPVPGRSAPPPPAIDMTHVLDPAEFWPDPTDCPDWPLEYSDGVSTRRYEGPRGKAGAEMRMQMLGSALNRGATSLRKPTQEERAAEFARVFKRSGSPFYRYGINDLSARDRLTEDRASLMVDALHVRGYLRKLEATVAREAEAKEQRRLADARRALDEYRKMVPVEIEEINSLAEAVARHQQRLDDERAFGRSRMLREHVEALHSHAVTAAHALGLSVPDAPKFD</sequence>
<evidence type="ECO:0000256" key="1">
    <source>
        <dbReference type="SAM" id="MobiDB-lite"/>
    </source>
</evidence>
<dbReference type="OrthoDB" id="7594769at2"/>
<dbReference type="RefSeq" id="WP_021317948.1">
    <property type="nucleotide sequence ID" value="NZ_AUWY01000074.1"/>
</dbReference>
<name>T0KFS0_9SPHN</name>
<dbReference type="STRING" id="1346791.M529_10650"/>
<gene>
    <name evidence="2" type="ORF">M529_10650</name>
</gene>
<protein>
    <submittedName>
        <fullName evidence="2">Uncharacterized protein</fullName>
    </submittedName>
</protein>
<proteinExistence type="predicted"/>
<keyword evidence="3" id="KW-1185">Reference proteome</keyword>
<feature type="region of interest" description="Disordered" evidence="1">
    <location>
        <begin position="1"/>
        <end position="25"/>
    </location>
</feature>
<dbReference type="EMBL" id="AUWY01000074">
    <property type="protein sequence ID" value="EQB32253.1"/>
    <property type="molecule type" value="Genomic_DNA"/>
</dbReference>
<reference evidence="2 3" key="1">
    <citation type="journal article" date="2013" name="Genome Announc.">
        <title>Draft Genome Sequence of Sphingobium ummariense Strain RL-3, a Hexachlorocyclohexane-Degrading Bacterium.</title>
        <authorList>
            <person name="Kohli P."/>
            <person name="Dua A."/>
            <person name="Sangwan N."/>
            <person name="Oldach P."/>
            <person name="Khurana J.P."/>
            <person name="Lal R."/>
        </authorList>
    </citation>
    <scope>NUCLEOTIDE SEQUENCE [LARGE SCALE GENOMIC DNA]</scope>
    <source>
        <strain evidence="2 3">RL-3</strain>
    </source>
</reference>
<organism evidence="2 3">
    <name type="scientific">Sphingobium ummariense RL-3</name>
    <dbReference type="NCBI Taxonomy" id="1346791"/>
    <lineage>
        <taxon>Bacteria</taxon>
        <taxon>Pseudomonadati</taxon>
        <taxon>Pseudomonadota</taxon>
        <taxon>Alphaproteobacteria</taxon>
        <taxon>Sphingomonadales</taxon>
        <taxon>Sphingomonadaceae</taxon>
        <taxon>Sphingobium</taxon>
    </lineage>
</organism>